<dbReference type="InterPro" id="IPR015943">
    <property type="entry name" value="WD40/YVTN_repeat-like_dom_sf"/>
</dbReference>
<dbReference type="STRING" id="42157.A0A182EIW3"/>
<name>A0A182EIW3_ONCOC</name>
<feature type="region of interest" description="Disordered" evidence="4">
    <location>
        <begin position="26"/>
        <end position="86"/>
    </location>
</feature>
<dbReference type="InterPro" id="IPR019775">
    <property type="entry name" value="WD40_repeat_CS"/>
</dbReference>
<dbReference type="EMBL" id="UYRW01003163">
    <property type="protein sequence ID" value="VDK88139.1"/>
    <property type="molecule type" value="Genomic_DNA"/>
</dbReference>
<protein>
    <submittedName>
        <fullName evidence="7">WD_REPEATS_REGION domain-containing protein</fullName>
    </submittedName>
</protein>
<evidence type="ECO:0000256" key="1">
    <source>
        <dbReference type="ARBA" id="ARBA00022574"/>
    </source>
</evidence>
<feature type="repeat" description="WD" evidence="3">
    <location>
        <begin position="210"/>
        <end position="249"/>
    </location>
</feature>
<dbReference type="PANTHER" id="PTHR19848:SF8">
    <property type="entry name" value="F-BOX AND WD REPEAT DOMAIN CONTAINING 7"/>
    <property type="match status" value="1"/>
</dbReference>
<dbReference type="InterPro" id="IPR036322">
    <property type="entry name" value="WD40_repeat_dom_sf"/>
</dbReference>
<accession>A0A182EIW3</accession>
<organism evidence="7">
    <name type="scientific">Onchocerca ochengi</name>
    <name type="common">Filarial nematode worm</name>
    <dbReference type="NCBI Taxonomy" id="42157"/>
    <lineage>
        <taxon>Eukaryota</taxon>
        <taxon>Metazoa</taxon>
        <taxon>Ecdysozoa</taxon>
        <taxon>Nematoda</taxon>
        <taxon>Chromadorea</taxon>
        <taxon>Rhabditida</taxon>
        <taxon>Spirurina</taxon>
        <taxon>Spiruromorpha</taxon>
        <taxon>Filarioidea</taxon>
        <taxon>Onchocercidae</taxon>
        <taxon>Onchocerca</taxon>
    </lineage>
</organism>
<keyword evidence="2" id="KW-0677">Repeat</keyword>
<keyword evidence="6" id="KW-1185">Reference proteome</keyword>
<feature type="compositionally biased region" description="Basic and acidic residues" evidence="4">
    <location>
        <begin position="26"/>
        <end position="50"/>
    </location>
</feature>
<evidence type="ECO:0000256" key="2">
    <source>
        <dbReference type="ARBA" id="ARBA00022737"/>
    </source>
</evidence>
<proteinExistence type="predicted"/>
<dbReference type="Gene3D" id="2.130.10.10">
    <property type="entry name" value="YVTN repeat-like/Quinoprotein amine dehydrogenase"/>
    <property type="match status" value="2"/>
</dbReference>
<dbReference type="WBParaSite" id="nOo.2.0.1.t08046-RA">
    <property type="protein sequence ID" value="nOo.2.0.1.t08046-RA"/>
    <property type="gene ID" value="nOo.2.0.1.g08046"/>
</dbReference>
<keyword evidence="1 3" id="KW-0853">WD repeat</keyword>
<sequence length="497" mass="55468">EAELLIQELQNESVLSDVILNQALEDAKRDAEQQNRSRDTSPYRENEEVRSVANANQVTPDSRDDSHGVSSPVSAHKIRRRTATPSELLYPLKESLQDQVTDKMHLEQVNEEAPSLDHQIVEKAQSLEYSVEGGRFLELGSVSSMSMEVKNEVTKLMDLDLDDRGSTESPSSGRVTRRRCGRILPYVSRTLIGTRDKITASRLLVRTHTLDGHTRTVLSVDTNGNMVISGSKDRTAKIWDLEKGVEKCTFGHHPNNVSCVRFIPSSQLVLTLSMAFVRIWDLRNEECIRTLHSSGLAAAGDTVTANTPRQTVLPISETVINALELDNTGKSEVSCLGFLGGVKPKIFTGSRDHYVKMYEINADGLGLFEASHEFSAAHYDCVTSIVAYGDSVFSASRDTDIMRFSLQDMKRDHIELQAHNKWIQSMCILDSYRPLLVTACKEGQVKVWDITSTRKLRFVDQISHAHEEAINDLATHSGILFTASSDTTVALWQSNYE</sequence>
<dbReference type="InterPro" id="IPR001680">
    <property type="entry name" value="WD40_rpt"/>
</dbReference>
<dbReference type="PROSITE" id="PS50082">
    <property type="entry name" value="WD_REPEATS_2"/>
    <property type="match status" value="3"/>
</dbReference>
<gene>
    <name evidence="5" type="ORF">NOO_LOCUS8046</name>
</gene>
<dbReference type="OrthoDB" id="3176171at2759"/>
<evidence type="ECO:0000313" key="5">
    <source>
        <dbReference type="EMBL" id="VDK88139.1"/>
    </source>
</evidence>
<evidence type="ECO:0000256" key="4">
    <source>
        <dbReference type="SAM" id="MobiDB-lite"/>
    </source>
</evidence>
<dbReference type="AlphaFoldDB" id="A0A182EIW3"/>
<dbReference type="InterPro" id="IPR020472">
    <property type="entry name" value="WD40_PAC1"/>
</dbReference>
<dbReference type="PROSITE" id="PS50294">
    <property type="entry name" value="WD_REPEATS_REGION"/>
    <property type="match status" value="2"/>
</dbReference>
<dbReference type="PROSITE" id="PS00678">
    <property type="entry name" value="WD_REPEATS_1"/>
    <property type="match status" value="1"/>
</dbReference>
<evidence type="ECO:0000256" key="3">
    <source>
        <dbReference type="PROSITE-ProRule" id="PRU00221"/>
    </source>
</evidence>
<dbReference type="SMART" id="SM00320">
    <property type="entry name" value="WD40"/>
    <property type="match status" value="6"/>
</dbReference>
<dbReference type="Proteomes" id="UP000271087">
    <property type="component" value="Unassembled WGS sequence"/>
</dbReference>
<dbReference type="PRINTS" id="PR00320">
    <property type="entry name" value="GPROTEINBRPT"/>
</dbReference>
<evidence type="ECO:0000313" key="6">
    <source>
        <dbReference type="Proteomes" id="UP000271087"/>
    </source>
</evidence>
<reference evidence="5 6" key="2">
    <citation type="submission" date="2018-08" db="EMBL/GenBank/DDBJ databases">
        <authorList>
            <person name="Laetsch R D."/>
            <person name="Stevens L."/>
            <person name="Kumar S."/>
            <person name="Blaxter L. M."/>
        </authorList>
    </citation>
    <scope>NUCLEOTIDE SEQUENCE [LARGE SCALE GENOMIC DNA]</scope>
</reference>
<evidence type="ECO:0000313" key="7">
    <source>
        <dbReference type="WBParaSite" id="nOo.2.0.1.t08046-RA"/>
    </source>
</evidence>
<dbReference type="PANTHER" id="PTHR19848">
    <property type="entry name" value="WD40 REPEAT PROTEIN"/>
    <property type="match status" value="1"/>
</dbReference>
<dbReference type="SUPFAM" id="SSF50978">
    <property type="entry name" value="WD40 repeat-like"/>
    <property type="match status" value="1"/>
</dbReference>
<feature type="repeat" description="WD" evidence="3">
    <location>
        <begin position="463"/>
        <end position="497"/>
    </location>
</feature>
<feature type="repeat" description="WD" evidence="3">
    <location>
        <begin position="416"/>
        <end position="458"/>
    </location>
</feature>
<dbReference type="Pfam" id="PF00400">
    <property type="entry name" value="WD40"/>
    <property type="match status" value="3"/>
</dbReference>
<reference evidence="7" key="1">
    <citation type="submission" date="2016-06" db="UniProtKB">
        <authorList>
            <consortium name="WormBaseParasite"/>
        </authorList>
    </citation>
    <scope>IDENTIFICATION</scope>
</reference>